<proteinExistence type="predicted"/>
<accession>A0ABX7LYL0</accession>
<keyword evidence="2" id="KW-1185">Reference proteome</keyword>
<name>A0ABX7LYL0_TREMD</name>
<protein>
    <submittedName>
        <fullName evidence="1">Uncharacterized protein</fullName>
    </submittedName>
</protein>
<dbReference type="Proteomes" id="UP000663454">
    <property type="component" value="Chromosome"/>
</dbReference>
<evidence type="ECO:0000313" key="2">
    <source>
        <dbReference type="Proteomes" id="UP000663454"/>
    </source>
</evidence>
<gene>
    <name evidence="1" type="ORF">DWB79_06995</name>
</gene>
<organism evidence="1 2">
    <name type="scientific">Treponema medium</name>
    <dbReference type="NCBI Taxonomy" id="58231"/>
    <lineage>
        <taxon>Bacteria</taxon>
        <taxon>Pseudomonadati</taxon>
        <taxon>Spirochaetota</taxon>
        <taxon>Spirochaetia</taxon>
        <taxon>Spirochaetales</taxon>
        <taxon>Treponemataceae</taxon>
        <taxon>Treponema</taxon>
    </lineage>
</organism>
<reference evidence="1 2" key="1">
    <citation type="submission" date="2018-08" db="EMBL/GenBank/DDBJ databases">
        <authorList>
            <person name="Clegg S.R."/>
            <person name="Carter S.D."/>
            <person name="Radford A.D."/>
            <person name="Darby A."/>
            <person name="Hall N."/>
            <person name="Birtles R."/>
            <person name="Evans N.J."/>
        </authorList>
    </citation>
    <scope>NUCLEOTIDE SEQUENCE [LARGE SCALE GENOMIC DNA]</scope>
    <source>
        <strain evidence="1 2">ATCC 700293</strain>
    </source>
</reference>
<evidence type="ECO:0000313" key="1">
    <source>
        <dbReference type="EMBL" id="QSH97496.1"/>
    </source>
</evidence>
<dbReference type="EMBL" id="CP031393">
    <property type="protein sequence ID" value="QSH97496.1"/>
    <property type="molecule type" value="Genomic_DNA"/>
</dbReference>
<sequence length="130" mass="14715">MAASSPAPFENIRHIYFVAAHKLILNVSERPRTGVVPRSNVFACKLAAQKCTRMYIFGRGCPWFYVAASFSLEKLDVEQLYKDVQLLNRLFSKTMVQKYTAHLRCRIAKSVLHGEIISLAMNTSIDTCNS</sequence>